<evidence type="ECO:0000313" key="3">
    <source>
        <dbReference type="Proteomes" id="UP000194933"/>
    </source>
</evidence>
<dbReference type="AlphaFoldDB" id="A0A242K1H4"/>
<accession>A0A242K1H4</accession>
<feature type="compositionally biased region" description="Polar residues" evidence="1">
    <location>
        <begin position="19"/>
        <end position="32"/>
    </location>
</feature>
<sequence>RFWIKPKITPPTIEPSKIDPTQATFPVTTGNTKKPPCGAGTCTPVSYTHLDVYKRHSRNNR</sequence>
<gene>
    <name evidence="2" type="ORF">A5844_001258</name>
</gene>
<dbReference type="Proteomes" id="UP000194933">
    <property type="component" value="Unassembled WGS sequence"/>
</dbReference>
<dbReference type="EMBL" id="NGMO01000002">
    <property type="protein sequence ID" value="OTP11124.1"/>
    <property type="molecule type" value="Genomic_DNA"/>
</dbReference>
<reference evidence="2 3" key="1">
    <citation type="submission" date="2017-05" db="EMBL/GenBank/DDBJ databases">
        <title>The Genome Sequence of Enterococcus sp. 10A9_DIV0425.</title>
        <authorList>
            <consortium name="The Broad Institute Genomics Platform"/>
            <consortium name="The Broad Institute Genomic Center for Infectious Diseases"/>
            <person name="Earl A."/>
            <person name="Manson A."/>
            <person name="Schwartman J."/>
            <person name="Gilmore M."/>
            <person name="Abouelleil A."/>
            <person name="Cao P."/>
            <person name="Chapman S."/>
            <person name="Cusick C."/>
            <person name="Shea T."/>
            <person name="Young S."/>
            <person name="Neafsey D."/>
            <person name="Nusbaum C."/>
            <person name="Birren B."/>
        </authorList>
    </citation>
    <scope>NUCLEOTIDE SEQUENCE [LARGE SCALE GENOMIC DNA]</scope>
    <source>
        <strain evidence="2 3">10A9_DIV0425</strain>
    </source>
</reference>
<evidence type="ECO:0000256" key="1">
    <source>
        <dbReference type="SAM" id="MobiDB-lite"/>
    </source>
</evidence>
<name>A0A242K1H4_9ENTE</name>
<protein>
    <submittedName>
        <fullName evidence="2">Uncharacterized protein</fullName>
    </submittedName>
</protein>
<keyword evidence="3" id="KW-1185">Reference proteome</keyword>
<feature type="region of interest" description="Disordered" evidence="1">
    <location>
        <begin position="9"/>
        <end position="32"/>
    </location>
</feature>
<proteinExistence type="predicted"/>
<feature type="non-terminal residue" evidence="2">
    <location>
        <position position="1"/>
    </location>
</feature>
<evidence type="ECO:0000313" key="2">
    <source>
        <dbReference type="EMBL" id="OTP11124.1"/>
    </source>
</evidence>
<organism evidence="2 3">
    <name type="scientific">Candidatus Enterococcus wittei</name>
    <dbReference type="NCBI Taxonomy" id="1987383"/>
    <lineage>
        <taxon>Bacteria</taxon>
        <taxon>Bacillati</taxon>
        <taxon>Bacillota</taxon>
        <taxon>Bacilli</taxon>
        <taxon>Lactobacillales</taxon>
        <taxon>Enterococcaceae</taxon>
        <taxon>Enterococcus</taxon>
    </lineage>
</organism>
<comment type="caution">
    <text evidence="2">The sequence shown here is derived from an EMBL/GenBank/DDBJ whole genome shotgun (WGS) entry which is preliminary data.</text>
</comment>